<proteinExistence type="predicted"/>
<gene>
    <name evidence="1" type="ORF">LOD99_528</name>
</gene>
<evidence type="ECO:0000313" key="2">
    <source>
        <dbReference type="Proteomes" id="UP001165289"/>
    </source>
</evidence>
<protein>
    <submittedName>
        <fullName evidence="1">Uncharacterized protein</fullName>
    </submittedName>
</protein>
<dbReference type="AlphaFoldDB" id="A0AAV7KA69"/>
<evidence type="ECO:0000313" key="1">
    <source>
        <dbReference type="EMBL" id="KAI6657785.1"/>
    </source>
</evidence>
<accession>A0AAV7KA69</accession>
<dbReference type="EMBL" id="JAKMXF010000111">
    <property type="protein sequence ID" value="KAI6657785.1"/>
    <property type="molecule type" value="Genomic_DNA"/>
</dbReference>
<keyword evidence="2" id="KW-1185">Reference proteome</keyword>
<comment type="caution">
    <text evidence="1">The sequence shown here is derived from an EMBL/GenBank/DDBJ whole genome shotgun (WGS) entry which is preliminary data.</text>
</comment>
<dbReference type="Proteomes" id="UP001165289">
    <property type="component" value="Unassembled WGS sequence"/>
</dbReference>
<sequence length="209" mass="23480">MDRSNGDIYVCDYVVHWIKVFCKDGSYKRTIKLQGMSLPFDIAVTPHQLFVRCFSQDSILTLDKVFGELMCQIETGCFISGITADVDTLYTGMCEGNQIAHYGLEDLSIIKKTALNSPHITQDTRLCDLRTTPSLFIVLFEDCDYLIQLFSRDENLFQVIASQEILTNPCLICLDRHQNITVSNYGGHNIKVISIEAHIVTTIGLEGTG</sequence>
<organism evidence="1 2">
    <name type="scientific">Oopsacas minuta</name>
    <dbReference type="NCBI Taxonomy" id="111878"/>
    <lineage>
        <taxon>Eukaryota</taxon>
        <taxon>Metazoa</taxon>
        <taxon>Porifera</taxon>
        <taxon>Hexactinellida</taxon>
        <taxon>Hexasterophora</taxon>
        <taxon>Lyssacinosida</taxon>
        <taxon>Leucopsacidae</taxon>
        <taxon>Oopsacas</taxon>
    </lineage>
</organism>
<dbReference type="InterPro" id="IPR011042">
    <property type="entry name" value="6-blade_b-propeller_TolB-like"/>
</dbReference>
<dbReference type="Gene3D" id="2.120.10.30">
    <property type="entry name" value="TolB, C-terminal domain"/>
    <property type="match status" value="1"/>
</dbReference>
<reference evidence="1 2" key="1">
    <citation type="journal article" date="2023" name="BMC Biol.">
        <title>The compact genome of the sponge Oopsacas minuta (Hexactinellida) is lacking key metazoan core genes.</title>
        <authorList>
            <person name="Santini S."/>
            <person name="Schenkelaars Q."/>
            <person name="Jourda C."/>
            <person name="Duchesne M."/>
            <person name="Belahbib H."/>
            <person name="Rocher C."/>
            <person name="Selva M."/>
            <person name="Riesgo A."/>
            <person name="Vervoort M."/>
            <person name="Leys S.P."/>
            <person name="Kodjabachian L."/>
            <person name="Le Bivic A."/>
            <person name="Borchiellini C."/>
            <person name="Claverie J.M."/>
            <person name="Renard E."/>
        </authorList>
    </citation>
    <scope>NUCLEOTIDE SEQUENCE [LARGE SCALE GENOMIC DNA]</scope>
    <source>
        <strain evidence="1">SPO-2</strain>
    </source>
</reference>
<dbReference type="SUPFAM" id="SSF63829">
    <property type="entry name" value="Calcium-dependent phosphotriesterase"/>
    <property type="match status" value="1"/>
</dbReference>
<name>A0AAV7KA69_9METZ</name>